<dbReference type="CDD" id="cd00082">
    <property type="entry name" value="HisKA"/>
    <property type="match status" value="1"/>
</dbReference>
<keyword evidence="4" id="KW-0808">Transferase</keyword>
<dbReference type="InterPro" id="IPR004358">
    <property type="entry name" value="Sig_transdc_His_kin-like_C"/>
</dbReference>
<dbReference type="Proteomes" id="UP000290174">
    <property type="component" value="Unassembled WGS sequence"/>
</dbReference>
<keyword evidence="5" id="KW-0677">Repeat</keyword>
<name>A0A4V1KUA3_9BRAD</name>
<protein>
    <recommendedName>
        <fullName evidence="2">histidine kinase</fullName>
        <ecNumber evidence="2">2.7.13.3</ecNumber>
    </recommendedName>
</protein>
<dbReference type="SMART" id="SM00387">
    <property type="entry name" value="HATPase_c"/>
    <property type="match status" value="1"/>
</dbReference>
<evidence type="ECO:0000256" key="9">
    <source>
        <dbReference type="ARBA" id="ARBA00023012"/>
    </source>
</evidence>
<comment type="caution">
    <text evidence="12">The sequence shown here is derived from an EMBL/GenBank/DDBJ whole genome shotgun (WGS) entry which is preliminary data.</text>
</comment>
<dbReference type="SUPFAM" id="SSF55874">
    <property type="entry name" value="ATPase domain of HSP90 chaperone/DNA topoisomerase II/histidine kinase"/>
    <property type="match status" value="1"/>
</dbReference>
<keyword evidence="9" id="KW-0902">Two-component regulatory system</keyword>
<evidence type="ECO:0000256" key="8">
    <source>
        <dbReference type="ARBA" id="ARBA00022840"/>
    </source>
</evidence>
<dbReference type="PANTHER" id="PTHR43065">
    <property type="entry name" value="SENSOR HISTIDINE KINASE"/>
    <property type="match status" value="1"/>
</dbReference>
<evidence type="ECO:0000256" key="4">
    <source>
        <dbReference type="ARBA" id="ARBA00022679"/>
    </source>
</evidence>
<dbReference type="GO" id="GO:0005524">
    <property type="term" value="F:ATP binding"/>
    <property type="evidence" value="ECO:0007669"/>
    <property type="project" value="UniProtKB-KW"/>
</dbReference>
<dbReference type="AlphaFoldDB" id="A0A4V1KUA3"/>
<dbReference type="InterPro" id="IPR003661">
    <property type="entry name" value="HisK_dim/P_dom"/>
</dbReference>
<dbReference type="Gene3D" id="3.30.565.10">
    <property type="entry name" value="Histidine kinase-like ATPase, C-terminal domain"/>
    <property type="match status" value="1"/>
</dbReference>
<dbReference type="InterPro" id="IPR025847">
    <property type="entry name" value="MEDS_domain"/>
</dbReference>
<evidence type="ECO:0000313" key="13">
    <source>
        <dbReference type="Proteomes" id="UP000290174"/>
    </source>
</evidence>
<evidence type="ECO:0000256" key="6">
    <source>
        <dbReference type="ARBA" id="ARBA00022741"/>
    </source>
</evidence>
<dbReference type="InterPro" id="IPR036890">
    <property type="entry name" value="HATPase_C_sf"/>
</dbReference>
<organism evidence="12 13">
    <name type="scientific">Bradyrhizobium zhanjiangense</name>
    <dbReference type="NCBI Taxonomy" id="1325107"/>
    <lineage>
        <taxon>Bacteria</taxon>
        <taxon>Pseudomonadati</taxon>
        <taxon>Pseudomonadota</taxon>
        <taxon>Alphaproteobacteria</taxon>
        <taxon>Hyphomicrobiales</taxon>
        <taxon>Nitrobacteraceae</taxon>
        <taxon>Bradyrhizobium</taxon>
    </lineage>
</organism>
<dbReference type="InterPro" id="IPR003594">
    <property type="entry name" value="HATPase_dom"/>
</dbReference>
<evidence type="ECO:0000256" key="7">
    <source>
        <dbReference type="ARBA" id="ARBA00022777"/>
    </source>
</evidence>
<dbReference type="SUPFAM" id="SSF47384">
    <property type="entry name" value="Homodimeric domain of signal transducing histidine kinase"/>
    <property type="match status" value="1"/>
</dbReference>
<dbReference type="PROSITE" id="PS50109">
    <property type="entry name" value="HIS_KIN"/>
    <property type="match status" value="1"/>
</dbReference>
<dbReference type="GO" id="GO:0000155">
    <property type="term" value="F:phosphorelay sensor kinase activity"/>
    <property type="evidence" value="ECO:0007669"/>
    <property type="project" value="InterPro"/>
</dbReference>
<gene>
    <name evidence="12" type="ORF">EAS61_42025</name>
</gene>
<keyword evidence="8" id="KW-0067">ATP-binding</keyword>
<comment type="catalytic activity">
    <reaction evidence="1">
        <text>ATP + protein L-histidine = ADP + protein N-phospho-L-histidine.</text>
        <dbReference type="EC" id="2.7.13.3"/>
    </reaction>
</comment>
<dbReference type="FunFam" id="3.30.565.10:FF:000042">
    <property type="entry name" value="Two-component sensor histidine kinase KdpD"/>
    <property type="match status" value="1"/>
</dbReference>
<dbReference type="PRINTS" id="PR00344">
    <property type="entry name" value="BCTRLSENSOR"/>
</dbReference>
<dbReference type="EC" id="2.7.13.3" evidence="2"/>
<dbReference type="PANTHER" id="PTHR43065:SF10">
    <property type="entry name" value="PEROXIDE STRESS-ACTIVATED HISTIDINE KINASE MAK3"/>
    <property type="match status" value="1"/>
</dbReference>
<dbReference type="EMBL" id="RKMK01000123">
    <property type="protein sequence ID" value="RXG83529.1"/>
    <property type="molecule type" value="Genomic_DNA"/>
</dbReference>
<keyword evidence="3" id="KW-0597">Phosphoprotein</keyword>
<feature type="domain" description="Histidine kinase" evidence="11">
    <location>
        <begin position="253"/>
        <end position="468"/>
    </location>
</feature>
<dbReference type="Gene3D" id="1.10.287.130">
    <property type="match status" value="1"/>
</dbReference>
<keyword evidence="6" id="KW-0547">Nucleotide-binding</keyword>
<dbReference type="GO" id="GO:0042802">
    <property type="term" value="F:identical protein binding"/>
    <property type="evidence" value="ECO:0007669"/>
    <property type="project" value="UniProtKB-ARBA"/>
</dbReference>
<keyword evidence="7" id="KW-0418">Kinase</keyword>
<reference evidence="12 13" key="1">
    <citation type="submission" date="2018-11" db="EMBL/GenBank/DDBJ databases">
        <title>Bradyrhizobium sp. nov., isolated from effective nodules of peanut in China.</title>
        <authorList>
            <person name="Li Y."/>
        </authorList>
    </citation>
    <scope>NUCLEOTIDE SEQUENCE [LARGE SCALE GENOMIC DNA]</scope>
    <source>
        <strain evidence="12 13">CCBAU 51770</strain>
    </source>
</reference>
<evidence type="ECO:0000256" key="3">
    <source>
        <dbReference type="ARBA" id="ARBA00022553"/>
    </source>
</evidence>
<evidence type="ECO:0000313" key="12">
    <source>
        <dbReference type="EMBL" id="RXG83529.1"/>
    </source>
</evidence>
<sequence length="468" mass="50925">MTTEMRKTGIEVVGDMVAWGAHFCLFYETREDLLDTLIEFFKSGLGREEYCLWVVAAPFTIEEATAALKAAVPDLDRHLADSKMEIGSASDWFLQGGTFDGKRVTNALYEKFARVSARGYAGMRATADTTWLSKKDFWRHFCDYEDGLNEVIGNQSLALLCTYPLATCGAHEILDVVRTHQFVLARRHGNWDIVETAALKRAKAEIKGLNEELEQRVVERTNQLMLASEALREAQTQLAHVNRVATMGELSASIAHEVMQPIAATVTNAGAALRWLNAQPPNLERAREALGNTVKAGNRATDVIGRIRALIKKAPPRKDSLEINGAILEVIALTRGEILRNGVSVQTQLAEGLPLIQGDRVQLQQVILNLIINAVEAMSAVSEGARELLISTGKDASGGVLVAVRDSGPGLKPESFDRLFDAFYTTKPGGMGMGLSICRSIVEAHGGRIWASRSAGPGTALQFALPVG</sequence>
<evidence type="ECO:0000259" key="11">
    <source>
        <dbReference type="PROSITE" id="PS50109"/>
    </source>
</evidence>
<accession>A0A4V1KUA3</accession>
<dbReference type="RefSeq" id="WP_128957404.1">
    <property type="nucleotide sequence ID" value="NZ_RKMK01000123.1"/>
</dbReference>
<dbReference type="Pfam" id="PF02518">
    <property type="entry name" value="HATPase_c"/>
    <property type="match status" value="1"/>
</dbReference>
<evidence type="ECO:0000256" key="5">
    <source>
        <dbReference type="ARBA" id="ARBA00022737"/>
    </source>
</evidence>
<dbReference type="Pfam" id="PF14417">
    <property type="entry name" value="MEDS"/>
    <property type="match status" value="1"/>
</dbReference>
<evidence type="ECO:0000256" key="10">
    <source>
        <dbReference type="SAM" id="Coils"/>
    </source>
</evidence>
<evidence type="ECO:0000256" key="2">
    <source>
        <dbReference type="ARBA" id="ARBA00012438"/>
    </source>
</evidence>
<dbReference type="InterPro" id="IPR036097">
    <property type="entry name" value="HisK_dim/P_sf"/>
</dbReference>
<proteinExistence type="predicted"/>
<feature type="coiled-coil region" evidence="10">
    <location>
        <begin position="196"/>
        <end position="230"/>
    </location>
</feature>
<evidence type="ECO:0000256" key="1">
    <source>
        <dbReference type="ARBA" id="ARBA00000085"/>
    </source>
</evidence>
<keyword evidence="10" id="KW-0175">Coiled coil</keyword>
<dbReference type="InterPro" id="IPR005467">
    <property type="entry name" value="His_kinase_dom"/>
</dbReference>